<keyword evidence="4" id="KW-0067">ATP-binding</keyword>
<dbReference type="GO" id="GO:0005524">
    <property type="term" value="F:ATP binding"/>
    <property type="evidence" value="ECO:0007669"/>
    <property type="project" value="UniProtKB-KW"/>
</dbReference>
<dbReference type="EMBL" id="CAADRA010006042">
    <property type="protein sequence ID" value="VFT93806.1"/>
    <property type="molecule type" value="Genomic_DNA"/>
</dbReference>
<dbReference type="Proteomes" id="UP000332933">
    <property type="component" value="Unassembled WGS sequence"/>
</dbReference>
<dbReference type="Gene3D" id="2.60.200.40">
    <property type="match status" value="1"/>
</dbReference>
<dbReference type="GO" id="GO:0001727">
    <property type="term" value="F:lipid kinase activity"/>
    <property type="evidence" value="ECO:0007669"/>
    <property type="project" value="TreeGrafter"/>
</dbReference>
<evidence type="ECO:0000313" key="6">
    <source>
        <dbReference type="EMBL" id="KAF0691774.1"/>
    </source>
</evidence>
<dbReference type="AlphaFoldDB" id="A0A485L7S2"/>
<evidence type="ECO:0000259" key="5">
    <source>
        <dbReference type="PROSITE" id="PS50146"/>
    </source>
</evidence>
<sequence>MEAFTCTHFSLAGRPAVVAALVEGLKIEVATKTKLNALLKWEDVLGANMARSGGLVSSISERMPLVVHTFEKARNGKRRSGTVILEVSKGVDQQDIDHWINIIAYFADPTRPAAAAVPSSIDDILQNTPNKRKFLVLINPISGKGKGEKLFEKIEHLFAQANIEVTKVLTERAGHATELGKAFDHSVYDVLVVVGGDGIAYEVVQGLMDRPDWADAIQTPLALLPSGGGNGLAKSLTEIAGEAYGFEGSTYLLLKGRANPLDLATFRSKTKTTYGFLSLSWAFCADADAESEKFRFAGSLRFTLSAVAKILSGQTWPGSFSYLDASETDKVPQYWDDDAKANAASPTLTLLPPSAEDATPVTWKTIEGDFSLFWAMNVAWAASDMCPTPGADPNDGYFYALVVPGKISKSEYMGMLLSVENGSHVQRPCVQIIKTRAFQVQAPSTDLMMADGERFEGGFCQVEVHRGLGRIMSISKA</sequence>
<dbReference type="InterPro" id="IPR001206">
    <property type="entry name" value="Diacylglycerol_kinase_cat_dom"/>
</dbReference>
<evidence type="ECO:0000256" key="2">
    <source>
        <dbReference type="ARBA" id="ARBA00022741"/>
    </source>
</evidence>
<accession>A0A485L7S2</accession>
<evidence type="ECO:0000256" key="4">
    <source>
        <dbReference type="ARBA" id="ARBA00022840"/>
    </source>
</evidence>
<evidence type="ECO:0000313" key="7">
    <source>
        <dbReference type="EMBL" id="VFT93806.1"/>
    </source>
</evidence>
<evidence type="ECO:0000313" key="8">
    <source>
        <dbReference type="Proteomes" id="UP000332933"/>
    </source>
</evidence>
<feature type="domain" description="DAGKc" evidence="5">
    <location>
        <begin position="129"/>
        <end position="270"/>
    </location>
</feature>
<dbReference type="PROSITE" id="PS50146">
    <property type="entry name" value="DAGK"/>
    <property type="match status" value="1"/>
</dbReference>
<dbReference type="InterPro" id="IPR045540">
    <property type="entry name" value="YegS/DAGK_C"/>
</dbReference>
<reference evidence="6" key="2">
    <citation type="submission" date="2019-06" db="EMBL/GenBank/DDBJ databases">
        <title>Genomics analysis of Aphanomyces spp. identifies a new class of oomycete effector associated with host adaptation.</title>
        <authorList>
            <person name="Gaulin E."/>
        </authorList>
    </citation>
    <scope>NUCLEOTIDE SEQUENCE</scope>
    <source>
        <strain evidence="6">CBS 578.67</strain>
    </source>
</reference>
<proteinExistence type="predicted"/>
<reference evidence="7 8" key="1">
    <citation type="submission" date="2019-03" db="EMBL/GenBank/DDBJ databases">
        <authorList>
            <person name="Gaulin E."/>
            <person name="Dumas B."/>
        </authorList>
    </citation>
    <scope>NUCLEOTIDE SEQUENCE [LARGE SCALE GENOMIC DNA]</scope>
    <source>
        <strain evidence="7">CBS 568.67</strain>
    </source>
</reference>
<dbReference type="EMBL" id="VJMH01006021">
    <property type="protein sequence ID" value="KAF0691774.1"/>
    <property type="molecule type" value="Genomic_DNA"/>
</dbReference>
<dbReference type="Pfam" id="PF19279">
    <property type="entry name" value="YegS_C"/>
    <property type="match status" value="1"/>
</dbReference>
<dbReference type="Gene3D" id="3.40.50.10330">
    <property type="entry name" value="Probable inorganic polyphosphate/atp-NAD kinase, domain 1"/>
    <property type="match status" value="1"/>
</dbReference>
<evidence type="ECO:0000256" key="1">
    <source>
        <dbReference type="ARBA" id="ARBA00022679"/>
    </source>
</evidence>
<dbReference type="InterPro" id="IPR016064">
    <property type="entry name" value="NAD/diacylglycerol_kinase_sf"/>
</dbReference>
<dbReference type="PANTHER" id="PTHR12358">
    <property type="entry name" value="SPHINGOSINE KINASE"/>
    <property type="match status" value="1"/>
</dbReference>
<protein>
    <submittedName>
        <fullName evidence="7">Aste57867_17045 protein</fullName>
    </submittedName>
</protein>
<keyword evidence="8" id="KW-1185">Reference proteome</keyword>
<keyword evidence="3" id="KW-0418">Kinase</keyword>
<keyword evidence="1" id="KW-0808">Transferase</keyword>
<gene>
    <name evidence="7" type="primary">Aste57867_17045</name>
    <name evidence="6" type="ORF">As57867_016987</name>
    <name evidence="7" type="ORF">ASTE57867_17045</name>
</gene>
<dbReference type="GO" id="GO:0046512">
    <property type="term" value="P:sphingosine biosynthetic process"/>
    <property type="evidence" value="ECO:0007669"/>
    <property type="project" value="TreeGrafter"/>
</dbReference>
<dbReference type="PANTHER" id="PTHR12358:SF31">
    <property type="entry name" value="ACYLGLYCEROL KINASE, MITOCHONDRIAL"/>
    <property type="match status" value="1"/>
</dbReference>
<dbReference type="OrthoDB" id="3853857at2759"/>
<dbReference type="SUPFAM" id="SSF111331">
    <property type="entry name" value="NAD kinase/diacylglycerol kinase-like"/>
    <property type="match status" value="1"/>
</dbReference>
<dbReference type="GO" id="GO:0016020">
    <property type="term" value="C:membrane"/>
    <property type="evidence" value="ECO:0007669"/>
    <property type="project" value="TreeGrafter"/>
</dbReference>
<dbReference type="InterPro" id="IPR050187">
    <property type="entry name" value="Lipid_Phosphate_FormReg"/>
</dbReference>
<name>A0A485L7S2_9STRA</name>
<evidence type="ECO:0000256" key="3">
    <source>
        <dbReference type="ARBA" id="ARBA00022777"/>
    </source>
</evidence>
<dbReference type="InterPro" id="IPR017438">
    <property type="entry name" value="ATP-NAD_kinase_N"/>
</dbReference>
<dbReference type="GO" id="GO:0005737">
    <property type="term" value="C:cytoplasm"/>
    <property type="evidence" value="ECO:0007669"/>
    <property type="project" value="TreeGrafter"/>
</dbReference>
<organism evidence="7 8">
    <name type="scientific">Aphanomyces stellatus</name>
    <dbReference type="NCBI Taxonomy" id="120398"/>
    <lineage>
        <taxon>Eukaryota</taxon>
        <taxon>Sar</taxon>
        <taxon>Stramenopiles</taxon>
        <taxon>Oomycota</taxon>
        <taxon>Saprolegniomycetes</taxon>
        <taxon>Saprolegniales</taxon>
        <taxon>Verrucalvaceae</taxon>
        <taxon>Aphanomyces</taxon>
    </lineage>
</organism>
<keyword evidence="2" id="KW-0547">Nucleotide-binding</keyword>
<dbReference type="Pfam" id="PF00781">
    <property type="entry name" value="DAGK_cat"/>
    <property type="match status" value="1"/>
</dbReference>
<dbReference type="SMART" id="SM00046">
    <property type="entry name" value="DAGKc"/>
    <property type="match status" value="1"/>
</dbReference>